<reference evidence="3 6" key="2">
    <citation type="submission" date="2020-08" db="EMBL/GenBank/DDBJ databases">
        <title>Genome public.</title>
        <authorList>
            <person name="Liu C."/>
            <person name="Sun Q."/>
        </authorList>
    </citation>
    <scope>NUCLEOTIDE SEQUENCE [LARGE SCALE GENOMIC DNA]</scope>
    <source>
        <strain evidence="3 6">426_9</strain>
    </source>
</reference>
<dbReference type="Proteomes" id="UP000256321">
    <property type="component" value="Unassembled WGS sequence"/>
</dbReference>
<dbReference type="AlphaFoldDB" id="A0A3D8HCC1"/>
<evidence type="ECO:0000313" key="4">
    <source>
        <dbReference type="EMBL" id="RDU48578.1"/>
    </source>
</evidence>
<evidence type="ECO:0000259" key="2">
    <source>
        <dbReference type="Pfam" id="PF00656"/>
    </source>
</evidence>
<evidence type="ECO:0000313" key="6">
    <source>
        <dbReference type="Proteomes" id="UP000629596"/>
    </source>
</evidence>
<evidence type="ECO:0000313" key="3">
    <source>
        <dbReference type="EMBL" id="MBC8602683.1"/>
    </source>
</evidence>
<gene>
    <name evidence="4" type="ORF">DWU89_13625</name>
    <name evidence="3" type="ORF">H8784_13270</name>
</gene>
<dbReference type="Gene3D" id="3.40.50.1460">
    <property type="match status" value="1"/>
</dbReference>
<dbReference type="SUPFAM" id="SSF52129">
    <property type="entry name" value="Caspase-like"/>
    <property type="match status" value="1"/>
</dbReference>
<dbReference type="InterPro" id="IPR029030">
    <property type="entry name" value="Caspase-like_dom_sf"/>
</dbReference>
<dbReference type="InterPro" id="IPR018247">
    <property type="entry name" value="EF_Hand_1_Ca_BS"/>
</dbReference>
<feature type="signal peptide" evidence="1">
    <location>
        <begin position="1"/>
        <end position="22"/>
    </location>
</feature>
<dbReference type="InterPro" id="IPR011600">
    <property type="entry name" value="Pept_C14_caspase"/>
</dbReference>
<dbReference type="EMBL" id="QREV01000034">
    <property type="protein sequence ID" value="RDU48578.1"/>
    <property type="molecule type" value="Genomic_DNA"/>
</dbReference>
<keyword evidence="1" id="KW-0732">Signal</keyword>
<reference evidence="4 5" key="1">
    <citation type="submission" date="2018-07" db="EMBL/GenBank/DDBJ databases">
        <title>Parabacteroides acidifaciens nov. sp., isolated from human feces.</title>
        <authorList>
            <person name="Wang Y.J."/>
        </authorList>
    </citation>
    <scope>NUCLEOTIDE SEQUENCE [LARGE SCALE GENOMIC DNA]</scope>
    <source>
        <strain evidence="4 5">426-9</strain>
    </source>
</reference>
<dbReference type="EMBL" id="JACRTI010000034">
    <property type="protein sequence ID" value="MBC8602683.1"/>
    <property type="molecule type" value="Genomic_DNA"/>
</dbReference>
<dbReference type="RefSeq" id="WP_115500176.1">
    <property type="nucleotide sequence ID" value="NZ_JACRTI010000034.1"/>
</dbReference>
<organism evidence="4 5">
    <name type="scientific">Parabacteroides acidifaciens</name>
    <dbReference type="NCBI Taxonomy" id="2290935"/>
    <lineage>
        <taxon>Bacteria</taxon>
        <taxon>Pseudomonadati</taxon>
        <taxon>Bacteroidota</taxon>
        <taxon>Bacteroidia</taxon>
        <taxon>Bacteroidales</taxon>
        <taxon>Tannerellaceae</taxon>
        <taxon>Parabacteroides</taxon>
    </lineage>
</organism>
<feature type="domain" description="Peptidase C14 caspase" evidence="2">
    <location>
        <begin position="78"/>
        <end position="319"/>
    </location>
</feature>
<keyword evidence="6" id="KW-1185">Reference proteome</keyword>
<dbReference type="Pfam" id="PF00656">
    <property type="entry name" value="Peptidase_C14"/>
    <property type="match status" value="1"/>
</dbReference>
<dbReference type="GO" id="GO:0006508">
    <property type="term" value="P:proteolysis"/>
    <property type="evidence" value="ECO:0007669"/>
    <property type="project" value="InterPro"/>
</dbReference>
<evidence type="ECO:0000256" key="1">
    <source>
        <dbReference type="SAM" id="SignalP"/>
    </source>
</evidence>
<sequence length="327" mass="36342">MEKLILSFILLLCLGCLPEATAQKKISGRSVPVQFSMVEPSSKSNVPGGSLKNNYVSSIQVADLDSLPEDVTVRPYSVAVIIGVEQYDFIPAAPYAAHDAELISRYFKALLGVDKVIVHKNKEVSGFFFENLFNAEEGELSRIIEKGKTDLFVYYSGHGVSAADGKDVYMLPVDSKMRLIEKQGYSLNALFEQLDKLPTKSTTVFIDACFSGLGKFSQAGSPLNLMQTKGVKVRPLLFQPWLRNPNFRVFTSSATNQASLVLDEARTGLFTYFLAMGLRGRADMNQDGHVTADELYRYIYSNVSENSKKIYQEQTPCFYGDGSFVLY</sequence>
<name>A0A3D8HCC1_9BACT</name>
<evidence type="ECO:0000313" key="5">
    <source>
        <dbReference type="Proteomes" id="UP000256321"/>
    </source>
</evidence>
<proteinExistence type="predicted"/>
<accession>A0A3D8HCC1</accession>
<feature type="chain" id="PRO_5017650382" evidence="1">
    <location>
        <begin position="23"/>
        <end position="327"/>
    </location>
</feature>
<protein>
    <submittedName>
        <fullName evidence="3">Caspase family protein</fullName>
    </submittedName>
</protein>
<comment type="caution">
    <text evidence="4">The sequence shown here is derived from an EMBL/GenBank/DDBJ whole genome shotgun (WGS) entry which is preliminary data.</text>
</comment>
<dbReference type="Proteomes" id="UP000629596">
    <property type="component" value="Unassembled WGS sequence"/>
</dbReference>
<dbReference type="GO" id="GO:0004197">
    <property type="term" value="F:cysteine-type endopeptidase activity"/>
    <property type="evidence" value="ECO:0007669"/>
    <property type="project" value="InterPro"/>
</dbReference>
<dbReference type="PROSITE" id="PS00018">
    <property type="entry name" value="EF_HAND_1"/>
    <property type="match status" value="1"/>
</dbReference>